<dbReference type="EMBL" id="AP019823">
    <property type="protein sequence ID" value="BBM37345.1"/>
    <property type="molecule type" value="Genomic_DNA"/>
</dbReference>
<organism evidence="2 3">
    <name type="scientific">Leptotrichia hofstadii</name>
    <dbReference type="NCBI Taxonomy" id="157688"/>
    <lineage>
        <taxon>Bacteria</taxon>
        <taxon>Fusobacteriati</taxon>
        <taxon>Fusobacteriota</taxon>
        <taxon>Fusobacteriia</taxon>
        <taxon>Fusobacteriales</taxon>
        <taxon>Leptotrichiaceae</taxon>
        <taxon>Leptotrichia</taxon>
    </lineage>
</organism>
<keyword evidence="3" id="KW-1185">Reference proteome</keyword>
<name>A0A510JGH0_9FUSO</name>
<dbReference type="RefSeq" id="WP_026745510.1">
    <property type="nucleotide sequence ID" value="NZ_AP019823.1"/>
</dbReference>
<keyword evidence="1" id="KW-0812">Transmembrane</keyword>
<evidence type="ECO:0000313" key="3">
    <source>
        <dbReference type="Proteomes" id="UP000321892"/>
    </source>
</evidence>
<feature type="transmembrane region" description="Helical" evidence="1">
    <location>
        <begin position="36"/>
        <end position="54"/>
    </location>
</feature>
<proteinExistence type="predicted"/>
<feature type="transmembrane region" description="Helical" evidence="1">
    <location>
        <begin position="234"/>
        <end position="254"/>
    </location>
</feature>
<dbReference type="AlphaFoldDB" id="A0A510JGH0"/>
<gene>
    <name evidence="2" type="ORF">JCM16775_0020</name>
</gene>
<keyword evidence="1" id="KW-0472">Membrane</keyword>
<dbReference type="InterPro" id="IPR008875">
    <property type="entry name" value="TraX"/>
</dbReference>
<feature type="transmembrane region" description="Helical" evidence="1">
    <location>
        <begin position="12"/>
        <end position="30"/>
    </location>
</feature>
<evidence type="ECO:0000313" key="2">
    <source>
        <dbReference type="EMBL" id="BBM37345.1"/>
    </source>
</evidence>
<dbReference type="OrthoDB" id="9781069at2"/>
<dbReference type="Proteomes" id="UP000321892">
    <property type="component" value="Chromosome"/>
</dbReference>
<accession>A0A510JGH0</accession>
<feature type="transmembrane region" description="Helical" evidence="1">
    <location>
        <begin position="90"/>
        <end position="108"/>
    </location>
</feature>
<feature type="transmembrane region" description="Helical" evidence="1">
    <location>
        <begin position="66"/>
        <end position="84"/>
    </location>
</feature>
<reference evidence="2 3" key="1">
    <citation type="submission" date="2019-07" db="EMBL/GenBank/DDBJ databases">
        <title>Complete Genome Sequence of Leptotrichia hofstadii Strain JCM16775.</title>
        <authorList>
            <person name="Watanabe S."/>
            <person name="Cui L."/>
        </authorList>
    </citation>
    <scope>NUCLEOTIDE SEQUENCE [LARGE SCALE GENOMIC DNA]</scope>
    <source>
        <strain evidence="2 3">JCM16775</strain>
    </source>
</reference>
<evidence type="ECO:0000256" key="1">
    <source>
        <dbReference type="SAM" id="Phobius"/>
    </source>
</evidence>
<dbReference type="Pfam" id="PF05857">
    <property type="entry name" value="TraX"/>
    <property type="match status" value="1"/>
</dbReference>
<feature type="transmembrane region" description="Helical" evidence="1">
    <location>
        <begin position="203"/>
        <end position="222"/>
    </location>
</feature>
<dbReference type="KEGG" id="lhf:JCM16775_0020"/>
<sequence>MKKLNTNQLKYIALFFMFLDSVFFAFLGFLPSWIHLITRFVAPLFAFFTVEGFYHTRNREKYMARLWTAAVLMQFGNIISFIMLGQRYQIIDNIFLTLALGFTVIYFLQKGRRDKKAIYNILGIFLFLFMIIFSFFPIVIGTYFIGLEGGVQILFTMISFWAFYGNRKKQVITFLILNMLYISLFLPLSPSEYPSLALWFDDFCYNSDGLTFLFLPFIFLYNGKKGSKAPIHKWFFYIFYPLQFWILNVLAFFLKIKG</sequence>
<feature type="transmembrane region" description="Helical" evidence="1">
    <location>
        <begin position="171"/>
        <end position="188"/>
    </location>
</feature>
<feature type="transmembrane region" description="Helical" evidence="1">
    <location>
        <begin position="117"/>
        <end position="136"/>
    </location>
</feature>
<keyword evidence="1" id="KW-1133">Transmembrane helix</keyword>
<feature type="transmembrane region" description="Helical" evidence="1">
    <location>
        <begin position="142"/>
        <end position="164"/>
    </location>
</feature>
<protein>
    <submittedName>
        <fullName evidence="2">TraX family protein</fullName>
    </submittedName>
</protein>